<dbReference type="AlphaFoldDB" id="G8YQY8"/>
<dbReference type="OrthoDB" id="4026794at2759"/>
<comment type="similarity">
    <text evidence="2">Belongs to the EDC family.</text>
</comment>
<evidence type="ECO:0000256" key="3">
    <source>
        <dbReference type="SAM" id="MobiDB-lite"/>
    </source>
</evidence>
<evidence type="ECO:0000313" key="6">
    <source>
        <dbReference type="Proteomes" id="UP000005222"/>
    </source>
</evidence>
<feature type="compositionally biased region" description="Polar residues" evidence="3">
    <location>
        <begin position="174"/>
        <end position="190"/>
    </location>
</feature>
<feature type="compositionally biased region" description="Polar residues" evidence="3">
    <location>
        <begin position="1"/>
        <end position="13"/>
    </location>
</feature>
<dbReference type="Proteomes" id="UP000005222">
    <property type="component" value="Chromosome D"/>
</dbReference>
<feature type="region of interest" description="Disordered" evidence="3">
    <location>
        <begin position="1"/>
        <end position="214"/>
    </location>
</feature>
<dbReference type="HOGENOM" id="CLU_860511_0_0_1"/>
<proteinExistence type="inferred from homology"/>
<dbReference type="STRING" id="559304.G8YQY8"/>
<evidence type="ECO:0000313" key="4">
    <source>
        <dbReference type="EMBL" id="CCE78487.1"/>
    </source>
</evidence>
<gene>
    <name evidence="5" type="primary">Piso0_001110</name>
    <name evidence="4" type="ORF">GNLVRS01_PISO0C11112g</name>
    <name evidence="5" type="ORF">GNLVRS01_PISO0D11179g</name>
</gene>
<dbReference type="Pfam" id="PF15365">
    <property type="entry name" value="PNRC"/>
    <property type="match status" value="1"/>
</dbReference>
<dbReference type="OMA" id="GYINYQY"/>
<evidence type="ECO:0000313" key="5">
    <source>
        <dbReference type="EMBL" id="CCE79073.1"/>
    </source>
</evidence>
<feature type="compositionally biased region" description="Basic residues" evidence="3">
    <location>
        <begin position="23"/>
        <end position="32"/>
    </location>
</feature>
<organism evidence="5 6">
    <name type="scientific">Pichia sorbitophila (strain ATCC MYA-4447 / BCRC 22081 / CBS 7064 / NBRC 10061 / NRRL Y-12695)</name>
    <name type="common">Hybrid yeast</name>
    <dbReference type="NCBI Taxonomy" id="559304"/>
    <lineage>
        <taxon>Eukaryota</taxon>
        <taxon>Fungi</taxon>
        <taxon>Dikarya</taxon>
        <taxon>Ascomycota</taxon>
        <taxon>Saccharomycotina</taxon>
        <taxon>Pichiomycetes</taxon>
        <taxon>Debaryomycetaceae</taxon>
        <taxon>Millerozyma</taxon>
    </lineage>
</organism>
<dbReference type="EMBL" id="FO082057">
    <property type="protein sequence ID" value="CCE78487.1"/>
    <property type="molecule type" value="Genomic_DNA"/>
</dbReference>
<dbReference type="InParanoid" id="G8YQY8"/>
<keyword evidence="1" id="KW-0866">Nonsense-mediated mRNA decay</keyword>
<feature type="compositionally biased region" description="Basic and acidic residues" evidence="3">
    <location>
        <begin position="33"/>
        <end position="50"/>
    </location>
</feature>
<name>G8YQY8_PICSO</name>
<dbReference type="eggNOG" id="ENOG502RIVV">
    <property type="taxonomic scope" value="Eukaryota"/>
</dbReference>
<reference evidence="6" key="2">
    <citation type="journal article" date="2012" name="G3 (Bethesda)">
        <title>Pichia sorbitophila, an interspecies yeast hybrid reveals early steps of genome resolution following polyploidization.</title>
        <authorList>
            <person name="Leh Louis V."/>
            <person name="Despons L."/>
            <person name="Friedrich A."/>
            <person name="Martin T."/>
            <person name="Durrens P."/>
            <person name="Casaregola S."/>
            <person name="Neuveglise C."/>
            <person name="Fairhead C."/>
            <person name="Marck C."/>
            <person name="Cruz J.A."/>
            <person name="Straub M.L."/>
            <person name="Kugler V."/>
            <person name="Sacerdot C."/>
            <person name="Uzunov Z."/>
            <person name="Thierry A."/>
            <person name="Weiss S."/>
            <person name="Bleykasten C."/>
            <person name="De Montigny J."/>
            <person name="Jacques N."/>
            <person name="Jung P."/>
            <person name="Lemaire M."/>
            <person name="Mallet S."/>
            <person name="Morel G."/>
            <person name="Richard G.F."/>
            <person name="Sarkar A."/>
            <person name="Savel G."/>
            <person name="Schacherer J."/>
            <person name="Seret M.L."/>
            <person name="Talla E."/>
            <person name="Samson G."/>
            <person name="Jubin C."/>
            <person name="Poulain J."/>
            <person name="Vacherie B."/>
            <person name="Barbe V."/>
            <person name="Pelletier E."/>
            <person name="Sherman D.J."/>
            <person name="Westhof E."/>
            <person name="Weissenbach J."/>
            <person name="Baret P.V."/>
            <person name="Wincker P."/>
            <person name="Gaillardin C."/>
            <person name="Dujon B."/>
            <person name="Souciet J.L."/>
        </authorList>
    </citation>
    <scope>NUCLEOTIDE SEQUENCE [LARGE SCALE GENOMIC DNA]</scope>
    <source>
        <strain evidence="6">ATCC MYA-4447 / BCRC 22081 / CBS 7064 / NBRC 10061 / NRRL Y-12695</strain>
    </source>
</reference>
<feature type="compositionally biased region" description="Basic and acidic residues" evidence="3">
    <location>
        <begin position="123"/>
        <end position="136"/>
    </location>
</feature>
<accession>G8YQY8</accession>
<reference evidence="5" key="1">
    <citation type="submission" date="2011-10" db="EMBL/GenBank/DDBJ databases">
        <authorList>
            <person name="Genoscope - CEA"/>
        </authorList>
    </citation>
    <scope>NUCLEOTIDE SEQUENCE</scope>
</reference>
<keyword evidence="6" id="KW-1185">Reference proteome</keyword>
<feature type="compositionally biased region" description="Low complexity" evidence="3">
    <location>
        <begin position="113"/>
        <end position="122"/>
    </location>
</feature>
<dbReference type="GO" id="GO:0000184">
    <property type="term" value="P:nuclear-transcribed mRNA catabolic process, nonsense-mediated decay"/>
    <property type="evidence" value="ECO:0007669"/>
    <property type="project" value="UniProtKB-KW"/>
</dbReference>
<dbReference type="InterPro" id="IPR028322">
    <property type="entry name" value="PNRC-like_rgn"/>
</dbReference>
<dbReference type="Proteomes" id="UP000005222">
    <property type="component" value="Chromosome C"/>
</dbReference>
<feature type="compositionally biased region" description="Basic residues" evidence="3">
    <location>
        <begin position="54"/>
        <end position="63"/>
    </location>
</feature>
<protein>
    <submittedName>
        <fullName evidence="5">Piso0_001110 protein</fullName>
    </submittedName>
</protein>
<feature type="compositionally biased region" description="Low complexity" evidence="3">
    <location>
        <begin position="202"/>
        <end position="214"/>
    </location>
</feature>
<sequence>MTTLEPSLDSQTRLKGEPSAAKGSKKGAKNKRSKDAVGERRLPNGEKVDFGHGNGKKTSKKAPKQAQVTGVSRLPDATLPDGSKPVFHEGESEGPMQAHKASNGPTNKKKGSSDSSSQSGEKSVSHKGNEKGGEKINKKKGKSKDKKPTTMEDTYAGSSFHFSPEALNLPKPSFKTSPKTANPTQNTSNMPMRENLAPIGNAAPVPQPARVPQQPAAFPAGHPFYANYAYGFPMQPFPGQYTQAPVYPQAFSPGYPPYMPAAALQQGQKITFNELLGSVNH</sequence>
<dbReference type="EMBL" id="FO082056">
    <property type="protein sequence ID" value="CCE79073.1"/>
    <property type="molecule type" value="Genomic_DNA"/>
</dbReference>
<evidence type="ECO:0000256" key="1">
    <source>
        <dbReference type="ARBA" id="ARBA00023161"/>
    </source>
</evidence>
<evidence type="ECO:0000256" key="2">
    <source>
        <dbReference type="ARBA" id="ARBA00061292"/>
    </source>
</evidence>